<name>A0A6A4WXI6_AMPAM</name>
<organism evidence="7 8">
    <name type="scientific">Amphibalanus amphitrite</name>
    <name type="common">Striped barnacle</name>
    <name type="synonym">Balanus amphitrite</name>
    <dbReference type="NCBI Taxonomy" id="1232801"/>
    <lineage>
        <taxon>Eukaryota</taxon>
        <taxon>Metazoa</taxon>
        <taxon>Ecdysozoa</taxon>
        <taxon>Arthropoda</taxon>
        <taxon>Crustacea</taxon>
        <taxon>Multicrustacea</taxon>
        <taxon>Cirripedia</taxon>
        <taxon>Thoracica</taxon>
        <taxon>Thoracicalcarea</taxon>
        <taxon>Balanomorpha</taxon>
        <taxon>Balanoidea</taxon>
        <taxon>Balanidae</taxon>
        <taxon>Amphibalaninae</taxon>
        <taxon>Amphibalanus</taxon>
    </lineage>
</organism>
<dbReference type="SUPFAM" id="SSF48371">
    <property type="entry name" value="ARM repeat"/>
    <property type="match status" value="1"/>
</dbReference>
<comment type="subcellular location">
    <subcellularLocation>
        <location evidence="1">Nucleus</location>
    </subcellularLocation>
</comment>
<dbReference type="Proteomes" id="UP000440578">
    <property type="component" value="Unassembled WGS sequence"/>
</dbReference>
<dbReference type="InterPro" id="IPR040520">
    <property type="entry name" value="Importin_rep_3"/>
</dbReference>
<keyword evidence="3" id="KW-0813">Transport</keyword>
<comment type="similarity">
    <text evidence="2">Belongs to the importin beta family.</text>
</comment>
<dbReference type="InterPro" id="IPR016024">
    <property type="entry name" value="ARM-type_fold"/>
</dbReference>
<dbReference type="GO" id="GO:0006606">
    <property type="term" value="P:protein import into nucleus"/>
    <property type="evidence" value="ECO:0007669"/>
    <property type="project" value="TreeGrafter"/>
</dbReference>
<feature type="domain" description="Exportin-1/Importin-beta-like" evidence="6">
    <location>
        <begin position="54"/>
        <end position="150"/>
    </location>
</feature>
<dbReference type="OrthoDB" id="2016913at2759"/>
<reference evidence="7 8" key="1">
    <citation type="submission" date="2019-07" db="EMBL/GenBank/DDBJ databases">
        <title>Draft genome assembly of a fouling barnacle, Amphibalanus amphitrite (Darwin, 1854): The first reference genome for Thecostraca.</title>
        <authorList>
            <person name="Kim W."/>
        </authorList>
    </citation>
    <scope>NUCLEOTIDE SEQUENCE [LARGE SCALE GENOMIC DNA]</scope>
    <source>
        <strain evidence="7">SNU_AA5</strain>
        <tissue evidence="7">Soma without cirri and trophi</tissue>
    </source>
</reference>
<protein>
    <submittedName>
        <fullName evidence="7">Importin-13</fullName>
    </submittedName>
</protein>
<dbReference type="EMBL" id="VIIS01000601">
    <property type="protein sequence ID" value="KAF0307138.1"/>
    <property type="molecule type" value="Genomic_DNA"/>
</dbReference>
<evidence type="ECO:0000256" key="5">
    <source>
        <dbReference type="ARBA" id="ARBA00023242"/>
    </source>
</evidence>
<evidence type="ECO:0000259" key="6">
    <source>
        <dbReference type="Pfam" id="PF08389"/>
    </source>
</evidence>
<gene>
    <name evidence="7" type="primary">Ipo13</name>
    <name evidence="7" type="ORF">FJT64_021486</name>
</gene>
<dbReference type="AlphaFoldDB" id="A0A6A4WXI6"/>
<accession>A0A6A4WXI6</accession>
<evidence type="ECO:0000313" key="8">
    <source>
        <dbReference type="Proteomes" id="UP000440578"/>
    </source>
</evidence>
<dbReference type="PANTHER" id="PTHR12363:SF33">
    <property type="entry name" value="IMPORTIN-13"/>
    <property type="match status" value="1"/>
</dbReference>
<dbReference type="Pfam" id="PF18806">
    <property type="entry name" value="Importin_rep_3"/>
    <property type="match status" value="1"/>
</dbReference>
<evidence type="ECO:0000256" key="4">
    <source>
        <dbReference type="ARBA" id="ARBA00022737"/>
    </source>
</evidence>
<evidence type="ECO:0000256" key="1">
    <source>
        <dbReference type="ARBA" id="ARBA00004123"/>
    </source>
</evidence>
<dbReference type="PANTHER" id="PTHR12363">
    <property type="entry name" value="TRANSPORTIN 3 AND IMPORTIN 13"/>
    <property type="match status" value="1"/>
</dbReference>
<sequence length="892" mass="98335">MSEPEQFLGATFLRDKIREHWGELPQERAAALQSRVLEATVSAQTKQGSASRTLTEALAALAVQMTPDQWPDVIPDLTRTCQSLGDARLGAKLLLSVLTEMPNEGHFRHPHTPHTLLTVSVLELVLSLLKQGPDEQVASRCMELLGAWVDLDLLVTDLLPVLDLVLVPFVGSPALISVTLDMMDRVVSSPANYNYPSSVLQLAVRVLTLTPFIKQFVDEKEPESLVALGNVFTSLVSSHSRTFVSALTGSDESQADIARRTIGAVLDLASVPGRYPTDETVSELTFGVWYTLQDDILASDEHKEQLTEQLQPVYSALLNVMVQKSMLPKDPSEYSPDEAEAFRRYRQDILDFYTYTQSLLGDYILNSFIIYLHGAMQAVREDPSNWPALESVLHGLTGLGESCDDDLVLVDSMRTVLLTLPEIPYSNNKKLMAAALKLIDSNSACLDLHPDCLFKLIPMLLAGLTDPDVALYSTMALKDICQEAPASMAPHAAQVLTACKEVLQADRLSGRECVRLMYVVGSLLRFVTEHEERLKVMDDIIRPFIQEFKRLVDGKDSQKVISSKSLLVVRVNMFASLASAMAFDDEQSAGGQLASPLLLLLRELLPSLLFLANCGSEDEVMAECICHFLQRSMSSLDDAMEPFVDASLNILSTLYSKEPHPQVLDLVRQMLLTFRLEGPLGPVMQQVFGQVCAGSVRYFSADLGRYPESLVKFWEVLSQLVKKRPSYLTGVPTQLGDLLLLASACVTLPDRRVMCSSCSFLAHLISKAPEHQVFASHLGTIGAQLVHQLLTAIGGAVPRDCVDHTADVFLAMNRANAGDLSRWLTAVLAQDDFPTRRVNDADKKIFMKHVLHNRSNMTFLRGKVAIFSQQCRGLYGSEYAAATLNTGDPPSV</sequence>
<dbReference type="InterPro" id="IPR051345">
    <property type="entry name" value="Importin_beta-like_NTR"/>
</dbReference>
<keyword evidence="4" id="KW-0677">Repeat</keyword>
<keyword evidence="5" id="KW-0539">Nucleus</keyword>
<evidence type="ECO:0000256" key="2">
    <source>
        <dbReference type="ARBA" id="ARBA00007991"/>
    </source>
</evidence>
<dbReference type="InterPro" id="IPR011989">
    <property type="entry name" value="ARM-like"/>
</dbReference>
<comment type="caution">
    <text evidence="7">The sequence shown here is derived from an EMBL/GenBank/DDBJ whole genome shotgun (WGS) entry which is preliminary data.</text>
</comment>
<dbReference type="Gene3D" id="1.25.10.10">
    <property type="entry name" value="Leucine-rich Repeat Variant"/>
    <property type="match status" value="1"/>
</dbReference>
<evidence type="ECO:0000256" key="3">
    <source>
        <dbReference type="ARBA" id="ARBA00022448"/>
    </source>
</evidence>
<dbReference type="InterPro" id="IPR013598">
    <property type="entry name" value="Exportin-1/Importin-b-like"/>
</dbReference>
<dbReference type="GO" id="GO:0005634">
    <property type="term" value="C:nucleus"/>
    <property type="evidence" value="ECO:0007669"/>
    <property type="project" value="UniProtKB-SubCell"/>
</dbReference>
<keyword evidence="8" id="KW-1185">Reference proteome</keyword>
<dbReference type="GO" id="GO:0005737">
    <property type="term" value="C:cytoplasm"/>
    <property type="evidence" value="ECO:0007669"/>
    <property type="project" value="TreeGrafter"/>
</dbReference>
<dbReference type="Pfam" id="PF08389">
    <property type="entry name" value="Xpo1"/>
    <property type="match status" value="1"/>
</dbReference>
<proteinExistence type="inferred from homology"/>
<evidence type="ECO:0000313" key="7">
    <source>
        <dbReference type="EMBL" id="KAF0307138.1"/>
    </source>
</evidence>